<dbReference type="RefSeq" id="WP_031174954.1">
    <property type="nucleotide sequence ID" value="NZ_BBQG01000016.1"/>
</dbReference>
<keyword evidence="4" id="KW-0255">Endonuclease</keyword>
<evidence type="ECO:0000313" key="5">
    <source>
        <dbReference type="Proteomes" id="UP000298111"/>
    </source>
</evidence>
<keyword evidence="4" id="KW-0378">Hydrolase</keyword>
<dbReference type="PANTHER" id="PTHR24094">
    <property type="entry name" value="SECRETED PROTEIN"/>
    <property type="match status" value="1"/>
</dbReference>
<dbReference type="Pfam" id="PF07510">
    <property type="entry name" value="GmrSD_C"/>
    <property type="match status" value="1"/>
</dbReference>
<dbReference type="InterPro" id="IPR011089">
    <property type="entry name" value="GmrSD_C"/>
</dbReference>
<name>A0A6C1BZS5_9ACTN</name>
<dbReference type="GO" id="GO:0004519">
    <property type="term" value="F:endonuclease activity"/>
    <property type="evidence" value="ECO:0007669"/>
    <property type="project" value="UniProtKB-KW"/>
</dbReference>
<keyword evidence="4" id="KW-0540">Nuclease</keyword>
<organism evidence="4 5">
    <name type="scientific">Streptomyces albus</name>
    <dbReference type="NCBI Taxonomy" id="1888"/>
    <lineage>
        <taxon>Bacteria</taxon>
        <taxon>Bacillati</taxon>
        <taxon>Actinomycetota</taxon>
        <taxon>Actinomycetes</taxon>
        <taxon>Kitasatosporales</taxon>
        <taxon>Streptomycetaceae</taxon>
        <taxon>Streptomyces</taxon>
    </lineage>
</organism>
<reference evidence="4 5" key="1">
    <citation type="submission" date="2018-10" db="EMBL/GenBank/DDBJ databases">
        <title>Isolation of pseudouridimycin from Streptomyces albus DSM 40763.</title>
        <authorList>
            <person name="Rosenqvist P."/>
            <person name="Metsae-Ketelae M."/>
            <person name="Virta P."/>
        </authorList>
    </citation>
    <scope>NUCLEOTIDE SEQUENCE [LARGE SCALE GENOMIC DNA]</scope>
    <source>
        <strain evidence="4 5">DSM 40763</strain>
    </source>
</reference>
<dbReference type="Proteomes" id="UP000298111">
    <property type="component" value="Unassembled WGS sequence"/>
</dbReference>
<gene>
    <name evidence="4" type="ORF">D8771_14530</name>
</gene>
<evidence type="ECO:0000256" key="1">
    <source>
        <dbReference type="SAM" id="MobiDB-lite"/>
    </source>
</evidence>
<dbReference type="GeneID" id="75183884"/>
<sequence>MPHAHRTSPRRYARRPRPAPAAALATAVSGLLVALTLGASPAAAQPPTPPSAQEAATMLSGLTERAEGSMDGYSRSKFPHWTDQGNNCNTREAVLKRDGEGVETGSDCYPTKGTWTSPYDGQKWTKPSDVDIDHVVPLAEAWRSGAAKWTQDKRKELANNLKIAQLLAVTDNVNQEKGDQDPAKWMPPSSGYHCTYARMWIWVKHTYDLTADADEKTALKKALGTC</sequence>
<feature type="region of interest" description="Disordered" evidence="1">
    <location>
        <begin position="1"/>
        <end position="21"/>
    </location>
</feature>
<evidence type="ECO:0000256" key="2">
    <source>
        <dbReference type="SAM" id="SignalP"/>
    </source>
</evidence>
<dbReference type="PANTHER" id="PTHR24094:SF15">
    <property type="entry name" value="AMP-DEPENDENT SYNTHETASE_LIGASE DOMAIN-CONTAINING PROTEIN-RELATED"/>
    <property type="match status" value="1"/>
</dbReference>
<feature type="domain" description="GmrSD restriction endonucleases C-terminal" evidence="3">
    <location>
        <begin position="114"/>
        <end position="221"/>
    </location>
</feature>
<dbReference type="AlphaFoldDB" id="A0A6C1BZS5"/>
<feature type="signal peptide" evidence="2">
    <location>
        <begin position="1"/>
        <end position="44"/>
    </location>
</feature>
<dbReference type="EMBL" id="RCIY01000055">
    <property type="protein sequence ID" value="TGG83263.1"/>
    <property type="molecule type" value="Genomic_DNA"/>
</dbReference>
<proteinExistence type="predicted"/>
<evidence type="ECO:0000313" key="4">
    <source>
        <dbReference type="EMBL" id="TGG83263.1"/>
    </source>
</evidence>
<keyword evidence="2" id="KW-0732">Signal</keyword>
<feature type="chain" id="PRO_5043725193" evidence="2">
    <location>
        <begin position="45"/>
        <end position="226"/>
    </location>
</feature>
<feature type="compositionally biased region" description="Basic residues" evidence="1">
    <location>
        <begin position="1"/>
        <end position="17"/>
    </location>
</feature>
<comment type="caution">
    <text evidence="4">The sequence shown here is derived from an EMBL/GenBank/DDBJ whole genome shotgun (WGS) entry which is preliminary data.</text>
</comment>
<accession>A0A6C1BZS5</accession>
<evidence type="ECO:0000259" key="3">
    <source>
        <dbReference type="Pfam" id="PF07510"/>
    </source>
</evidence>
<protein>
    <submittedName>
        <fullName evidence="4">HNH endonuclease</fullName>
    </submittedName>
</protein>